<reference evidence="1" key="1">
    <citation type="submission" date="2015-07" db="EMBL/GenBank/DDBJ databases">
        <title>Adaptation to a free-living lifestyle via gene acquisitions in the diplomonad Trepomonas sp. PC1.</title>
        <authorList>
            <person name="Xu F."/>
            <person name="Jerlstrom-Hultqvist J."/>
            <person name="Kolisko M."/>
            <person name="Simpson A.G.B."/>
            <person name="Roger A.J."/>
            <person name="Svard S.G."/>
            <person name="Andersson J.O."/>
        </authorList>
    </citation>
    <scope>NUCLEOTIDE SEQUENCE</scope>
    <source>
        <strain evidence="1">PC1</strain>
    </source>
</reference>
<name>A0A146KIW2_9EUKA</name>
<organism evidence="1">
    <name type="scientific">Trepomonas sp. PC1</name>
    <dbReference type="NCBI Taxonomy" id="1076344"/>
    <lineage>
        <taxon>Eukaryota</taxon>
        <taxon>Metamonada</taxon>
        <taxon>Diplomonadida</taxon>
        <taxon>Hexamitidae</taxon>
        <taxon>Hexamitinae</taxon>
        <taxon>Trepomonas</taxon>
    </lineage>
</organism>
<sequence length="117" mass="13679">KSEPLNAVNKQEFHRFTIQQEKNARQAWEQLYGQELLNKFAYSQKAGEMARTQVGFKSAILQVPADEKINYEKFPKELAKTKFTKLESDTYGQWGTYDIEAGLTDKYKHNLKQIPFE</sequence>
<proteinExistence type="predicted"/>
<dbReference type="EMBL" id="GDID01001071">
    <property type="protein sequence ID" value="JAP95535.1"/>
    <property type="molecule type" value="Transcribed_RNA"/>
</dbReference>
<dbReference type="AlphaFoldDB" id="A0A146KIW2"/>
<protein>
    <submittedName>
        <fullName evidence="1">Uncharacterized protein</fullName>
    </submittedName>
</protein>
<evidence type="ECO:0000313" key="1">
    <source>
        <dbReference type="EMBL" id="JAP95535.1"/>
    </source>
</evidence>
<feature type="non-terminal residue" evidence="1">
    <location>
        <position position="1"/>
    </location>
</feature>
<accession>A0A146KIW2</accession>
<gene>
    <name evidence="1" type="ORF">TPC1_11447</name>
</gene>